<keyword evidence="4" id="KW-0804">Transcription</keyword>
<dbReference type="InterPro" id="IPR039425">
    <property type="entry name" value="RNA_pol_sigma-70-like"/>
</dbReference>
<dbReference type="GO" id="GO:0016987">
    <property type="term" value="F:sigma factor activity"/>
    <property type="evidence" value="ECO:0007669"/>
    <property type="project" value="UniProtKB-KW"/>
</dbReference>
<keyword evidence="2" id="KW-0805">Transcription regulation</keyword>
<keyword evidence="10" id="KW-1185">Reference proteome</keyword>
<evidence type="ECO:0000259" key="5">
    <source>
        <dbReference type="Pfam" id="PF04542"/>
    </source>
</evidence>
<dbReference type="Proteomes" id="UP000291191">
    <property type="component" value="Unassembled WGS sequence"/>
</dbReference>
<evidence type="ECO:0000259" key="6">
    <source>
        <dbReference type="Pfam" id="PF08281"/>
    </source>
</evidence>
<evidence type="ECO:0000313" key="7">
    <source>
        <dbReference type="EMBL" id="RHN09416.1"/>
    </source>
</evidence>
<dbReference type="Pfam" id="PF08281">
    <property type="entry name" value="Sigma70_r4_2"/>
    <property type="match status" value="1"/>
</dbReference>
<evidence type="ECO:0000256" key="4">
    <source>
        <dbReference type="ARBA" id="ARBA00023163"/>
    </source>
</evidence>
<dbReference type="PANTHER" id="PTHR43133">
    <property type="entry name" value="RNA POLYMERASE ECF-TYPE SIGMA FACTO"/>
    <property type="match status" value="1"/>
</dbReference>
<evidence type="ECO:0000256" key="2">
    <source>
        <dbReference type="ARBA" id="ARBA00023015"/>
    </source>
</evidence>
<dbReference type="EMBL" id="QRQM01000003">
    <property type="protein sequence ID" value="RHN09416.1"/>
    <property type="molecule type" value="Genomic_DNA"/>
</dbReference>
<dbReference type="InterPro" id="IPR013325">
    <property type="entry name" value="RNA_pol_sigma_r2"/>
</dbReference>
<dbReference type="EMBL" id="RCXO01000006">
    <property type="protein sequence ID" value="RYT81429.1"/>
    <property type="molecule type" value="Genomic_DNA"/>
</dbReference>
<sequence>MTEQEVRRYLRKMSEQDSQSAFREFYDMTYDRLFRIAYYYTHHEEWSQEIVLDVFMKLWEHRKQLLDIANIEDYCFILVKNASLNYIEKEERRPTLSAEVLQEPADQDVSPEDTLISEELFARYVKALDRLPERCREVFILIREEKQTYAQVAEKLDISTKTVDAQLQKATSRLKEMLLK</sequence>
<evidence type="ECO:0000313" key="10">
    <source>
        <dbReference type="Proteomes" id="UP000291191"/>
    </source>
</evidence>
<dbReference type="OrthoDB" id="9782991at2"/>
<dbReference type="InterPro" id="IPR036388">
    <property type="entry name" value="WH-like_DNA-bd_sf"/>
</dbReference>
<evidence type="ECO:0000313" key="9">
    <source>
        <dbReference type="Proteomes" id="UP000286003"/>
    </source>
</evidence>
<name>A0A415A5Y7_9BACE</name>
<dbReference type="NCBIfam" id="TIGR02937">
    <property type="entry name" value="sigma70-ECF"/>
    <property type="match status" value="1"/>
</dbReference>
<organism evidence="8 10">
    <name type="scientific">Bacteroides intestinalis</name>
    <dbReference type="NCBI Taxonomy" id="329854"/>
    <lineage>
        <taxon>Bacteria</taxon>
        <taxon>Pseudomonadati</taxon>
        <taxon>Bacteroidota</taxon>
        <taxon>Bacteroidia</taxon>
        <taxon>Bacteroidales</taxon>
        <taxon>Bacteroidaceae</taxon>
        <taxon>Bacteroides</taxon>
    </lineage>
</organism>
<comment type="similarity">
    <text evidence="1">Belongs to the sigma-70 factor family. ECF subfamily.</text>
</comment>
<dbReference type="InterPro" id="IPR014284">
    <property type="entry name" value="RNA_pol_sigma-70_dom"/>
</dbReference>
<accession>A0A415A5Y7</accession>
<reference evidence="7 9" key="1">
    <citation type="submission" date="2018-08" db="EMBL/GenBank/DDBJ databases">
        <title>A genome reference for cultivated species of the human gut microbiota.</title>
        <authorList>
            <person name="Zou Y."/>
            <person name="Xue W."/>
            <person name="Luo G."/>
        </authorList>
    </citation>
    <scope>NUCLEOTIDE SEQUENCE [LARGE SCALE GENOMIC DNA]</scope>
    <source>
        <strain evidence="7 9">AF31-23</strain>
    </source>
</reference>
<comment type="caution">
    <text evidence="8">The sequence shown here is derived from an EMBL/GenBank/DDBJ whole genome shotgun (WGS) entry which is preliminary data.</text>
</comment>
<dbReference type="GO" id="GO:0006352">
    <property type="term" value="P:DNA-templated transcription initiation"/>
    <property type="evidence" value="ECO:0007669"/>
    <property type="project" value="InterPro"/>
</dbReference>
<keyword evidence="3" id="KW-0731">Sigma factor</keyword>
<dbReference type="AlphaFoldDB" id="A0A415A5Y7"/>
<dbReference type="GO" id="GO:0003677">
    <property type="term" value="F:DNA binding"/>
    <property type="evidence" value="ECO:0007669"/>
    <property type="project" value="InterPro"/>
</dbReference>
<dbReference type="NCBIfam" id="TIGR02985">
    <property type="entry name" value="Sig70_bacteroi1"/>
    <property type="match status" value="1"/>
</dbReference>
<dbReference type="Gene3D" id="1.10.1740.10">
    <property type="match status" value="1"/>
</dbReference>
<dbReference type="InterPro" id="IPR007627">
    <property type="entry name" value="RNA_pol_sigma70_r2"/>
</dbReference>
<dbReference type="InterPro" id="IPR013324">
    <property type="entry name" value="RNA_pol_sigma_r3/r4-like"/>
</dbReference>
<dbReference type="InterPro" id="IPR014327">
    <property type="entry name" value="RNA_pol_sigma70_bacteroid"/>
</dbReference>
<dbReference type="Proteomes" id="UP000286003">
    <property type="component" value="Unassembled WGS sequence"/>
</dbReference>
<dbReference type="SUPFAM" id="SSF88659">
    <property type="entry name" value="Sigma3 and sigma4 domains of RNA polymerase sigma factors"/>
    <property type="match status" value="1"/>
</dbReference>
<dbReference type="Pfam" id="PF04542">
    <property type="entry name" value="Sigma70_r2"/>
    <property type="match status" value="1"/>
</dbReference>
<gene>
    <name evidence="7" type="ORF">DWZ32_03155</name>
    <name evidence="8" type="ORF">EAJ06_07030</name>
</gene>
<dbReference type="PANTHER" id="PTHR43133:SF46">
    <property type="entry name" value="RNA POLYMERASE SIGMA-70 FACTOR ECF SUBFAMILY"/>
    <property type="match status" value="1"/>
</dbReference>
<proteinExistence type="inferred from homology"/>
<dbReference type="RefSeq" id="WP_007660103.1">
    <property type="nucleotide sequence ID" value="NZ_DAWCKB010000247.1"/>
</dbReference>
<reference evidence="8 10" key="2">
    <citation type="journal article" date="2019" name="Science, e1252229">
        <title>Invertible promoters mediate bacterial phase variation, antibiotic resistance, and host adaptation in the gut.</title>
        <authorList>
            <person name="Jiang X."/>
            <person name="Hall A.B."/>
            <person name="Arthur T.D."/>
            <person name="Plichta D.R."/>
            <person name="Covington C.T."/>
            <person name="Poyet M."/>
            <person name="Crothers J."/>
            <person name="Moses P.L."/>
            <person name="Tolonen A.C."/>
            <person name="Vlamakis H."/>
            <person name="Alm E.J."/>
            <person name="Xavier R.J."/>
        </authorList>
    </citation>
    <scope>NUCLEOTIDE SEQUENCE [LARGE SCALE GENOMIC DNA]</scope>
    <source>
        <strain evidence="10">bf_0095</strain>
        <strain evidence="8">Bf_0095</strain>
    </source>
</reference>
<dbReference type="InterPro" id="IPR013249">
    <property type="entry name" value="RNA_pol_sigma70_r4_t2"/>
</dbReference>
<evidence type="ECO:0000256" key="3">
    <source>
        <dbReference type="ARBA" id="ARBA00023082"/>
    </source>
</evidence>
<dbReference type="GeneID" id="26157862"/>
<dbReference type="Gene3D" id="1.10.10.10">
    <property type="entry name" value="Winged helix-like DNA-binding domain superfamily/Winged helix DNA-binding domain"/>
    <property type="match status" value="1"/>
</dbReference>
<protein>
    <submittedName>
        <fullName evidence="8">RNA polymerase sigma-70 factor</fullName>
    </submittedName>
</protein>
<feature type="domain" description="RNA polymerase sigma factor 70 region 4 type 2" evidence="6">
    <location>
        <begin position="124"/>
        <end position="172"/>
    </location>
</feature>
<evidence type="ECO:0000256" key="1">
    <source>
        <dbReference type="ARBA" id="ARBA00010641"/>
    </source>
</evidence>
<evidence type="ECO:0000313" key="8">
    <source>
        <dbReference type="EMBL" id="RYT81429.1"/>
    </source>
</evidence>
<dbReference type="SUPFAM" id="SSF88946">
    <property type="entry name" value="Sigma2 domain of RNA polymerase sigma factors"/>
    <property type="match status" value="1"/>
</dbReference>
<feature type="domain" description="RNA polymerase sigma-70 region 2" evidence="5">
    <location>
        <begin position="26"/>
        <end position="92"/>
    </location>
</feature>